<proteinExistence type="predicted"/>
<dbReference type="Proteomes" id="UP000277212">
    <property type="component" value="Unassembled WGS sequence"/>
</dbReference>
<keyword evidence="4" id="KW-1185">Reference proteome</keyword>
<feature type="signal peptide" evidence="2">
    <location>
        <begin position="1"/>
        <end position="19"/>
    </location>
</feature>
<dbReference type="STRING" id="2010991.A0A3M2SGE6"/>
<dbReference type="Gene3D" id="2.60.120.260">
    <property type="entry name" value="Galactose-binding domain-like"/>
    <property type="match status" value="1"/>
</dbReference>
<dbReference type="EMBL" id="NKUJ01000051">
    <property type="protein sequence ID" value="RMJ16182.1"/>
    <property type="molecule type" value="Genomic_DNA"/>
</dbReference>
<keyword evidence="2" id="KW-0732">Signal</keyword>
<evidence type="ECO:0000256" key="1">
    <source>
        <dbReference type="SAM" id="MobiDB-lite"/>
    </source>
</evidence>
<organism evidence="3 4">
    <name type="scientific">Fusarium kuroshium</name>
    <dbReference type="NCBI Taxonomy" id="2010991"/>
    <lineage>
        <taxon>Eukaryota</taxon>
        <taxon>Fungi</taxon>
        <taxon>Dikarya</taxon>
        <taxon>Ascomycota</taxon>
        <taxon>Pezizomycotina</taxon>
        <taxon>Sordariomycetes</taxon>
        <taxon>Hypocreomycetidae</taxon>
        <taxon>Hypocreales</taxon>
        <taxon>Nectriaceae</taxon>
        <taxon>Fusarium</taxon>
        <taxon>Fusarium solani species complex</taxon>
    </lineage>
</organism>
<dbReference type="OrthoDB" id="5102317at2759"/>
<name>A0A3M2SGE6_9HYPO</name>
<accession>A0A3M2SGE6</accession>
<dbReference type="SUPFAM" id="SSF49785">
    <property type="entry name" value="Galactose-binding domain-like"/>
    <property type="match status" value="1"/>
</dbReference>
<evidence type="ECO:0000256" key="2">
    <source>
        <dbReference type="SAM" id="SignalP"/>
    </source>
</evidence>
<gene>
    <name evidence="3" type="ORF">CDV36_004091</name>
</gene>
<sequence>MRTVIPLLQLLALGHQAAASVCRPRVTSSSVSLESVTTSTSTDASSTVSSTGSESTTWSSTETVSSSTETVSLSTTETASTSTEPASLSTTESATISTTETASSTTETVSLSTTDSSTVVSTTSSASESISTDSFTITSSTLFTTTTSTAEASSTTSSVPQGPPELLINRGFETQDSLSPWMQYQNWGTLSIATDQSHEGSQSAHLTWSSPVTPWGQYNYNTGVTQPVPASKVMVDTQYEFSVWVKLSSSMRCQDFYIACSIGNGFMPGSFKSTAVPGVGGWLQLKTTCQWTQTWLDAGPGVAVVGYCTEADYYVDDASFKLVV</sequence>
<dbReference type="InterPro" id="IPR008979">
    <property type="entry name" value="Galactose-bd-like_sf"/>
</dbReference>
<protein>
    <recommendedName>
        <fullName evidence="5">CBM-cenC domain-containing protein</fullName>
    </recommendedName>
</protein>
<feature type="chain" id="PRO_5018337056" description="CBM-cenC domain-containing protein" evidence="2">
    <location>
        <begin position="20"/>
        <end position="324"/>
    </location>
</feature>
<dbReference type="AlphaFoldDB" id="A0A3M2SGE6"/>
<evidence type="ECO:0000313" key="4">
    <source>
        <dbReference type="Proteomes" id="UP000277212"/>
    </source>
</evidence>
<feature type="region of interest" description="Disordered" evidence="1">
    <location>
        <begin position="25"/>
        <end position="125"/>
    </location>
</feature>
<reference evidence="3 4" key="1">
    <citation type="submission" date="2017-06" db="EMBL/GenBank/DDBJ databases">
        <title>Comparative genomic analysis of Ambrosia Fusariam Clade fungi.</title>
        <authorList>
            <person name="Stajich J.E."/>
            <person name="Carrillo J."/>
            <person name="Kijimoto T."/>
            <person name="Eskalen A."/>
            <person name="O'Donnell K."/>
            <person name="Kasson M."/>
        </authorList>
    </citation>
    <scope>NUCLEOTIDE SEQUENCE [LARGE SCALE GENOMIC DNA]</scope>
    <source>
        <strain evidence="3">UCR3666</strain>
    </source>
</reference>
<feature type="compositionally biased region" description="Low complexity" evidence="1">
    <location>
        <begin position="26"/>
        <end position="125"/>
    </location>
</feature>
<evidence type="ECO:0000313" key="3">
    <source>
        <dbReference type="EMBL" id="RMJ16182.1"/>
    </source>
</evidence>
<comment type="caution">
    <text evidence="3">The sequence shown here is derived from an EMBL/GenBank/DDBJ whole genome shotgun (WGS) entry which is preliminary data.</text>
</comment>
<evidence type="ECO:0008006" key="5">
    <source>
        <dbReference type="Google" id="ProtNLM"/>
    </source>
</evidence>